<name>A0ABN9XBU0_9DINO</name>
<accession>A0ABN9XBU0</accession>
<organism evidence="1 2">
    <name type="scientific">Prorocentrum cordatum</name>
    <dbReference type="NCBI Taxonomy" id="2364126"/>
    <lineage>
        <taxon>Eukaryota</taxon>
        <taxon>Sar</taxon>
        <taxon>Alveolata</taxon>
        <taxon>Dinophyceae</taxon>
        <taxon>Prorocentrales</taxon>
        <taxon>Prorocentraceae</taxon>
        <taxon>Prorocentrum</taxon>
    </lineage>
</organism>
<proteinExistence type="predicted"/>
<reference evidence="1" key="1">
    <citation type="submission" date="2023-10" db="EMBL/GenBank/DDBJ databases">
        <authorList>
            <person name="Chen Y."/>
            <person name="Shah S."/>
            <person name="Dougan E. K."/>
            <person name="Thang M."/>
            <person name="Chan C."/>
        </authorList>
    </citation>
    <scope>NUCLEOTIDE SEQUENCE [LARGE SCALE GENOMIC DNA]</scope>
</reference>
<keyword evidence="2" id="KW-1185">Reference proteome</keyword>
<evidence type="ECO:0000313" key="1">
    <source>
        <dbReference type="EMBL" id="CAK0895710.1"/>
    </source>
</evidence>
<sequence length="111" mass="12728">MHFDLVAGHEDRDRENFTLASRDSHRWYAYADMQPREVILRKDFDSDQSAPQGVFHAAAIAQGSDLRRRSLEVRLIAFFEESGTKAAEAEMLSPKVSMRNRQLIGMLPPHE</sequence>
<gene>
    <name evidence="1" type="ORF">PCOR1329_LOCUS74384</name>
</gene>
<protein>
    <submittedName>
        <fullName evidence="1">Uncharacterized protein</fullName>
    </submittedName>
</protein>
<comment type="caution">
    <text evidence="1">The sequence shown here is derived from an EMBL/GenBank/DDBJ whole genome shotgun (WGS) entry which is preliminary data.</text>
</comment>
<dbReference type="Proteomes" id="UP001189429">
    <property type="component" value="Unassembled WGS sequence"/>
</dbReference>
<dbReference type="EMBL" id="CAUYUJ010020079">
    <property type="protein sequence ID" value="CAK0895710.1"/>
    <property type="molecule type" value="Genomic_DNA"/>
</dbReference>
<evidence type="ECO:0000313" key="2">
    <source>
        <dbReference type="Proteomes" id="UP001189429"/>
    </source>
</evidence>